<accession>A0ABN2TU27</accession>
<evidence type="ECO:0000313" key="1">
    <source>
        <dbReference type="EMBL" id="GAA2011223.1"/>
    </source>
</evidence>
<proteinExistence type="predicted"/>
<keyword evidence="2" id="KW-1185">Reference proteome</keyword>
<dbReference type="Proteomes" id="UP001501585">
    <property type="component" value="Unassembled WGS sequence"/>
</dbReference>
<name>A0ABN2TU27_9ACTN</name>
<protein>
    <submittedName>
        <fullName evidence="1">Uncharacterized protein</fullName>
    </submittedName>
</protein>
<dbReference type="RefSeq" id="WP_344164934.1">
    <property type="nucleotide sequence ID" value="NZ_BAAAPC010000022.1"/>
</dbReference>
<gene>
    <name evidence="1" type="ORF">GCM10009799_44350</name>
</gene>
<evidence type="ECO:0000313" key="2">
    <source>
        <dbReference type="Proteomes" id="UP001501585"/>
    </source>
</evidence>
<organism evidence="1 2">
    <name type="scientific">Nocardiopsis rhodophaea</name>
    <dbReference type="NCBI Taxonomy" id="280238"/>
    <lineage>
        <taxon>Bacteria</taxon>
        <taxon>Bacillati</taxon>
        <taxon>Actinomycetota</taxon>
        <taxon>Actinomycetes</taxon>
        <taxon>Streptosporangiales</taxon>
        <taxon>Nocardiopsidaceae</taxon>
        <taxon>Nocardiopsis</taxon>
    </lineage>
</organism>
<dbReference type="EMBL" id="BAAAPC010000022">
    <property type="protein sequence ID" value="GAA2011223.1"/>
    <property type="molecule type" value="Genomic_DNA"/>
</dbReference>
<sequence>MGEVVRRLLAEFVPQGGVVADLMRRSDGCSQLGAVAVRGLQPGEVDEAKRTLAEAGTADGQLRVVAGETSAPDEVVGEVDLALLVPLPARSGAFGDGDRGAYEREVGKEVDRAAELLRPGGYAAVIARHGRPHSGFLDLSAIAVHAVERAELVYIQHVIAITVPIRGEALSAPIGGGGGQLGVWEAQAAARIHHPVHLDVVVCVKPEAAPDATPFPVGVSR</sequence>
<reference evidence="1 2" key="1">
    <citation type="journal article" date="2019" name="Int. J. Syst. Evol. Microbiol.">
        <title>The Global Catalogue of Microorganisms (GCM) 10K type strain sequencing project: providing services to taxonomists for standard genome sequencing and annotation.</title>
        <authorList>
            <consortium name="The Broad Institute Genomics Platform"/>
            <consortium name="The Broad Institute Genome Sequencing Center for Infectious Disease"/>
            <person name="Wu L."/>
            <person name="Ma J."/>
        </authorList>
    </citation>
    <scope>NUCLEOTIDE SEQUENCE [LARGE SCALE GENOMIC DNA]</scope>
    <source>
        <strain evidence="1 2">JCM 15313</strain>
    </source>
</reference>
<comment type="caution">
    <text evidence="1">The sequence shown here is derived from an EMBL/GenBank/DDBJ whole genome shotgun (WGS) entry which is preliminary data.</text>
</comment>